<sequence>SPSSDPSPLRASTSAMASVSSSSTYRSERISTYSQNAPPAEPCFEPRGLHASVGPGAASLPLTAPFHAGSPGSVHPCSLSSNVRAGGDTYQVTADVSQFEPQDIVVTTYNYHIIIQAEKVAEDGTVSNTFTHKCQLPEDMDPMSVSCALTDAGLLVINAKRSVAAKAGEMPPPVYRTEVKL</sequence>
<dbReference type="PROSITE" id="PS01031">
    <property type="entry name" value="SHSP"/>
    <property type="match status" value="1"/>
</dbReference>
<reference evidence="6" key="1">
    <citation type="journal article" date="2017" name="PLoS ONE">
        <title>The Agassiz's desert tortoise genome provides a resource for the conservation of a threatened species.</title>
        <authorList>
            <person name="Tollis M."/>
            <person name="DeNardo D.F."/>
            <person name="Cornelius J.A."/>
            <person name="Dolby G.A."/>
            <person name="Edwards T."/>
            <person name="Henen B.T."/>
            <person name="Karl A.E."/>
            <person name="Murphy R.W."/>
            <person name="Kusumi K."/>
        </authorList>
    </citation>
    <scope>NUCLEOTIDE SEQUENCE [LARGE SCALE GENOMIC DNA]</scope>
</reference>
<dbReference type="Gene3D" id="2.60.40.790">
    <property type="match status" value="1"/>
</dbReference>
<evidence type="ECO:0000313" key="6">
    <source>
        <dbReference type="Proteomes" id="UP000291020"/>
    </source>
</evidence>
<dbReference type="Pfam" id="PF00011">
    <property type="entry name" value="HSP20"/>
    <property type="match status" value="1"/>
</dbReference>
<dbReference type="AlphaFoldDB" id="A0A452IUS8"/>
<reference evidence="5" key="2">
    <citation type="submission" date="2025-08" db="UniProtKB">
        <authorList>
            <consortium name="Ensembl"/>
        </authorList>
    </citation>
    <scope>IDENTIFICATION</scope>
</reference>
<feature type="domain" description="SHSP" evidence="4">
    <location>
        <begin position="72"/>
        <end position="177"/>
    </location>
</feature>
<dbReference type="SUPFAM" id="SSF49764">
    <property type="entry name" value="HSP20-like chaperones"/>
    <property type="match status" value="1"/>
</dbReference>
<dbReference type="PANTHER" id="PTHR46907">
    <property type="entry name" value="HEAT SHOCK PROTEIN BETA-7-RELATED"/>
    <property type="match status" value="1"/>
</dbReference>
<protein>
    <recommendedName>
        <fullName evidence="4">SHSP domain-containing protein</fullName>
    </recommendedName>
</protein>
<comment type="similarity">
    <text evidence="1 2">Belongs to the small heat shock protein (HSP20) family.</text>
</comment>
<reference evidence="5" key="3">
    <citation type="submission" date="2025-09" db="UniProtKB">
        <authorList>
            <consortium name="Ensembl"/>
        </authorList>
    </citation>
    <scope>IDENTIFICATION</scope>
</reference>
<feature type="compositionally biased region" description="Low complexity" evidence="3">
    <location>
        <begin position="10"/>
        <end position="34"/>
    </location>
</feature>
<dbReference type="Ensembl" id="ENSGAGT00000035873.1">
    <property type="protein sequence ID" value="ENSGAGP00000031630.1"/>
    <property type="gene ID" value="ENSGAGG00000022716.1"/>
</dbReference>
<feature type="region of interest" description="Disordered" evidence="3">
    <location>
        <begin position="1"/>
        <end position="43"/>
    </location>
</feature>
<dbReference type="PRINTS" id="PR00299">
    <property type="entry name" value="ACRYSTALLIN"/>
</dbReference>
<evidence type="ECO:0000256" key="2">
    <source>
        <dbReference type="RuleBase" id="RU003616"/>
    </source>
</evidence>
<evidence type="ECO:0000256" key="3">
    <source>
        <dbReference type="SAM" id="MobiDB-lite"/>
    </source>
</evidence>
<organism evidence="5 6">
    <name type="scientific">Gopherus agassizii</name>
    <name type="common">Agassiz's desert tortoise</name>
    <dbReference type="NCBI Taxonomy" id="38772"/>
    <lineage>
        <taxon>Eukaryota</taxon>
        <taxon>Metazoa</taxon>
        <taxon>Chordata</taxon>
        <taxon>Craniata</taxon>
        <taxon>Vertebrata</taxon>
        <taxon>Euteleostomi</taxon>
        <taxon>Archelosauria</taxon>
        <taxon>Testudinata</taxon>
        <taxon>Testudines</taxon>
        <taxon>Cryptodira</taxon>
        <taxon>Durocryptodira</taxon>
        <taxon>Testudinoidea</taxon>
        <taxon>Testudinidae</taxon>
        <taxon>Gopherus</taxon>
    </lineage>
</organism>
<dbReference type="Proteomes" id="UP000291020">
    <property type="component" value="Unassembled WGS sequence"/>
</dbReference>
<dbReference type="InterPro" id="IPR001436">
    <property type="entry name" value="Alpha-crystallin/sHSP_animal"/>
</dbReference>
<accession>A0A452IUS8</accession>
<evidence type="ECO:0000313" key="5">
    <source>
        <dbReference type="Ensembl" id="ENSGAGP00000031630.1"/>
    </source>
</evidence>
<keyword evidence="6" id="KW-1185">Reference proteome</keyword>
<dbReference type="InterPro" id="IPR002068">
    <property type="entry name" value="A-crystallin/Hsp20_dom"/>
</dbReference>
<proteinExistence type="inferred from homology"/>
<name>A0A452IUS8_9SAUR</name>
<evidence type="ECO:0000259" key="4">
    <source>
        <dbReference type="PROSITE" id="PS01031"/>
    </source>
</evidence>
<dbReference type="STRING" id="38772.ENSGAGP00000031630"/>
<dbReference type="PANTHER" id="PTHR46907:SF1">
    <property type="entry name" value="HEAT SHOCK PROTEIN FAMILY B (SMALL) MEMBER 7"/>
    <property type="match status" value="1"/>
</dbReference>
<evidence type="ECO:0000256" key="1">
    <source>
        <dbReference type="PROSITE-ProRule" id="PRU00285"/>
    </source>
</evidence>
<dbReference type="InterPro" id="IPR008978">
    <property type="entry name" value="HSP20-like_chaperone"/>
</dbReference>